<dbReference type="PANTHER" id="PTHR24064">
    <property type="entry name" value="SOLUTE CARRIER FAMILY 22 MEMBER"/>
    <property type="match status" value="1"/>
</dbReference>
<dbReference type="Gene3D" id="1.20.1250.20">
    <property type="entry name" value="MFS general substrate transporter like domains"/>
    <property type="match status" value="1"/>
</dbReference>
<keyword evidence="4 6" id="KW-0472">Membrane</keyword>
<sequence>MALPLGIARLALTLLCLLFPHWQSSASIVCAIVALPALLFVVFVFPESPIIAQIAGVPFTTVVHRSMPEKERTFRDLVHEKALFKRVAVLWVMWFTAAICGYSIDLNSAFISGDLYLNQVDWLVLVDHHGIGILLINVVGTVFIEFTWDACYLCSVESVPTPLRASSVGSCSLVARIGALFAPMLVFLNSFWAVSVYLAVVLLGTLNLTVSCLWLVETKGISLDSVRLAQMSAEDEADAGGMEGMKRNDERTPTGTDIEGADQALVKP</sequence>
<evidence type="ECO:0000313" key="9">
    <source>
        <dbReference type="Proteomes" id="UP001620645"/>
    </source>
</evidence>
<keyword evidence="7" id="KW-0732">Signal</keyword>
<evidence type="ECO:0000256" key="1">
    <source>
        <dbReference type="ARBA" id="ARBA00004141"/>
    </source>
</evidence>
<evidence type="ECO:0000256" key="2">
    <source>
        <dbReference type="ARBA" id="ARBA00022692"/>
    </source>
</evidence>
<evidence type="ECO:0000256" key="4">
    <source>
        <dbReference type="ARBA" id="ARBA00023136"/>
    </source>
</evidence>
<dbReference type="AlphaFoldDB" id="A0ABD2HW40"/>
<feature type="transmembrane region" description="Helical" evidence="6">
    <location>
        <begin position="194"/>
        <end position="216"/>
    </location>
</feature>
<feature type="chain" id="PRO_5044862802" evidence="7">
    <location>
        <begin position="27"/>
        <end position="268"/>
    </location>
</feature>
<protein>
    <submittedName>
        <fullName evidence="8">Uncharacterized protein</fullName>
    </submittedName>
</protein>
<dbReference type="InterPro" id="IPR036259">
    <property type="entry name" value="MFS_trans_sf"/>
</dbReference>
<name>A0ABD2HW40_HETSC</name>
<reference evidence="8 9" key="1">
    <citation type="submission" date="2024-10" db="EMBL/GenBank/DDBJ databases">
        <authorList>
            <person name="Kim D."/>
        </authorList>
    </citation>
    <scope>NUCLEOTIDE SEQUENCE [LARGE SCALE GENOMIC DNA]</scope>
    <source>
        <strain evidence="8">Taebaek</strain>
    </source>
</reference>
<evidence type="ECO:0000313" key="8">
    <source>
        <dbReference type="EMBL" id="KAL3071181.1"/>
    </source>
</evidence>
<feature type="transmembrane region" description="Helical" evidence="6">
    <location>
        <begin position="165"/>
        <end position="188"/>
    </location>
</feature>
<proteinExistence type="predicted"/>
<keyword evidence="9" id="KW-1185">Reference proteome</keyword>
<feature type="signal peptide" evidence="7">
    <location>
        <begin position="1"/>
        <end position="26"/>
    </location>
</feature>
<keyword evidence="2 6" id="KW-0812">Transmembrane</keyword>
<feature type="transmembrane region" description="Helical" evidence="6">
    <location>
        <begin position="83"/>
        <end position="104"/>
    </location>
</feature>
<evidence type="ECO:0000256" key="7">
    <source>
        <dbReference type="SAM" id="SignalP"/>
    </source>
</evidence>
<feature type="transmembrane region" description="Helical" evidence="6">
    <location>
        <begin position="131"/>
        <end position="153"/>
    </location>
</feature>
<evidence type="ECO:0000256" key="6">
    <source>
        <dbReference type="SAM" id="Phobius"/>
    </source>
</evidence>
<dbReference type="EMBL" id="JBICCN010000398">
    <property type="protein sequence ID" value="KAL3071181.1"/>
    <property type="molecule type" value="Genomic_DNA"/>
</dbReference>
<feature type="region of interest" description="Disordered" evidence="5">
    <location>
        <begin position="234"/>
        <end position="268"/>
    </location>
</feature>
<dbReference type="Proteomes" id="UP001620645">
    <property type="component" value="Unassembled WGS sequence"/>
</dbReference>
<gene>
    <name evidence="8" type="ORF">niasHS_015555</name>
</gene>
<comment type="subcellular location">
    <subcellularLocation>
        <location evidence="1">Membrane</location>
        <topology evidence="1">Multi-pass membrane protein</topology>
    </subcellularLocation>
</comment>
<organism evidence="8 9">
    <name type="scientific">Heterodera schachtii</name>
    <name type="common">Sugarbeet cyst nematode worm</name>
    <name type="synonym">Tylenchus schachtii</name>
    <dbReference type="NCBI Taxonomy" id="97005"/>
    <lineage>
        <taxon>Eukaryota</taxon>
        <taxon>Metazoa</taxon>
        <taxon>Ecdysozoa</taxon>
        <taxon>Nematoda</taxon>
        <taxon>Chromadorea</taxon>
        <taxon>Rhabditida</taxon>
        <taxon>Tylenchina</taxon>
        <taxon>Tylenchomorpha</taxon>
        <taxon>Tylenchoidea</taxon>
        <taxon>Heteroderidae</taxon>
        <taxon>Heteroderinae</taxon>
        <taxon>Heterodera</taxon>
    </lineage>
</organism>
<accession>A0ABD2HW40</accession>
<evidence type="ECO:0000256" key="5">
    <source>
        <dbReference type="SAM" id="MobiDB-lite"/>
    </source>
</evidence>
<dbReference type="SUPFAM" id="SSF103473">
    <property type="entry name" value="MFS general substrate transporter"/>
    <property type="match status" value="1"/>
</dbReference>
<keyword evidence="3 6" id="KW-1133">Transmembrane helix</keyword>
<evidence type="ECO:0000256" key="3">
    <source>
        <dbReference type="ARBA" id="ARBA00022989"/>
    </source>
</evidence>
<dbReference type="GO" id="GO:0016020">
    <property type="term" value="C:membrane"/>
    <property type="evidence" value="ECO:0007669"/>
    <property type="project" value="UniProtKB-SubCell"/>
</dbReference>
<comment type="caution">
    <text evidence="8">The sequence shown here is derived from an EMBL/GenBank/DDBJ whole genome shotgun (WGS) entry which is preliminary data.</text>
</comment>